<evidence type="ECO:0000313" key="1">
    <source>
        <dbReference type="EMBL" id="KFX49444.1"/>
    </source>
</evidence>
<comment type="caution">
    <text evidence="1">The sequence shown here is derived from an EMBL/GenBank/DDBJ whole genome shotgun (WGS) entry which is preliminary data.</text>
</comment>
<protein>
    <submittedName>
        <fullName evidence="1">Uncharacterized protein</fullName>
    </submittedName>
</protein>
<organism evidence="1">
    <name type="scientific">Talaromyces marneffei PM1</name>
    <dbReference type="NCBI Taxonomy" id="1077442"/>
    <lineage>
        <taxon>Eukaryota</taxon>
        <taxon>Fungi</taxon>
        <taxon>Dikarya</taxon>
        <taxon>Ascomycota</taxon>
        <taxon>Pezizomycotina</taxon>
        <taxon>Eurotiomycetes</taxon>
        <taxon>Eurotiomycetidae</taxon>
        <taxon>Eurotiales</taxon>
        <taxon>Trichocomaceae</taxon>
        <taxon>Talaromyces</taxon>
        <taxon>Talaromyces sect. Talaromyces</taxon>
    </lineage>
</organism>
<accession>A0A093VHH1</accession>
<dbReference type="EMBL" id="JPOX01000009">
    <property type="protein sequence ID" value="KFX49444.1"/>
    <property type="molecule type" value="Genomic_DNA"/>
</dbReference>
<name>A0A093VHH1_TALMA</name>
<reference evidence="1" key="1">
    <citation type="journal article" date="2014" name="PLoS Genet.">
        <title>Signature Gene Expression Reveals Novel Clues to the Molecular Mechanisms of Dimorphic Transition in Penicillium marneffei.</title>
        <authorList>
            <person name="Yang E."/>
            <person name="Wang G."/>
            <person name="Cai J."/>
            <person name="Woo P.C."/>
            <person name="Lau S.K."/>
            <person name="Yuen K.-Y."/>
            <person name="Chow W.-N."/>
            <person name="Lin X."/>
        </authorList>
    </citation>
    <scope>NUCLEOTIDE SEQUENCE [LARGE SCALE GENOMIC DNA]</scope>
    <source>
        <strain evidence="1">PM1</strain>
    </source>
</reference>
<dbReference type="AlphaFoldDB" id="A0A093VHH1"/>
<sequence length="372" mass="43880">MDALPESLLTAPSLNLRRNINLQHESPLFSMLPAEIRSLIFIYALTDYEDTAHEAFGRNTYWYRPDYQAKRRTETELLRSCKRVFQETWFLPFALAEHCFFLTHQGRAPRKHVTVKRMKEYLITLRDFARNQDGMDIPQIHNIRVFAQLWALEESRRLQEILDLDGFQPKHVTITLRYTDFWYWEDNRPIHIDSRWVNTVRFPASVSTISMDFEMIDRRKTEVDFITDLATQEWFFRRADGMVLRANKEDIIISRWTGSSTLGNSRWIRDESRPNEIDYYVKTVVWKPAPGFDPFVGAGRDRCPNLDIPNGFAREPSPHYRGFSRIPVNDLEANDIPHDATAQEVYEAMIRILRERQAAMMRSRRGSLGQNV</sequence>
<gene>
    <name evidence="1" type="ORF">GQ26_0090970</name>
</gene>
<proteinExistence type="predicted"/>